<evidence type="ECO:0000313" key="1">
    <source>
        <dbReference type="EMBL" id="PNG99865.1"/>
    </source>
</evidence>
<evidence type="ECO:0000313" key="2">
    <source>
        <dbReference type="Proteomes" id="UP000236333"/>
    </source>
</evidence>
<dbReference type="EMBL" id="PGGS01002024">
    <property type="protein sequence ID" value="PNG99865.1"/>
    <property type="molecule type" value="Genomic_DNA"/>
</dbReference>
<gene>
    <name evidence="1" type="ORF">TSOC_014357</name>
</gene>
<dbReference type="AlphaFoldDB" id="A0A2J7ZHW9"/>
<organism evidence="1 2">
    <name type="scientific">Tetrabaena socialis</name>
    <dbReference type="NCBI Taxonomy" id="47790"/>
    <lineage>
        <taxon>Eukaryota</taxon>
        <taxon>Viridiplantae</taxon>
        <taxon>Chlorophyta</taxon>
        <taxon>core chlorophytes</taxon>
        <taxon>Chlorophyceae</taxon>
        <taxon>CS clade</taxon>
        <taxon>Chlamydomonadales</taxon>
        <taxon>Tetrabaenaceae</taxon>
        <taxon>Tetrabaena</taxon>
    </lineage>
</organism>
<feature type="non-terminal residue" evidence="1">
    <location>
        <position position="97"/>
    </location>
</feature>
<feature type="non-terminal residue" evidence="1">
    <location>
        <position position="1"/>
    </location>
</feature>
<sequence>LLLPDPASAATRAAILTRWSQQLPAAISEWGESEEELTKVFEVMRNDWMNNRTESWMALQVPYAGVAEALRECPFPFYIASSKAGHRVSALATSVLR</sequence>
<dbReference type="Proteomes" id="UP000236333">
    <property type="component" value="Unassembled WGS sequence"/>
</dbReference>
<accession>A0A2J7ZHW9</accession>
<comment type="caution">
    <text evidence="1">The sequence shown here is derived from an EMBL/GenBank/DDBJ whole genome shotgun (WGS) entry which is preliminary data.</text>
</comment>
<dbReference type="OrthoDB" id="417952at2759"/>
<keyword evidence="2" id="KW-1185">Reference proteome</keyword>
<reference evidence="1 2" key="1">
    <citation type="journal article" date="2017" name="Mol. Biol. Evol.">
        <title>The 4-celled Tetrabaena socialis nuclear genome reveals the essential components for genetic control of cell number at the origin of multicellularity in the volvocine lineage.</title>
        <authorList>
            <person name="Featherston J."/>
            <person name="Arakaki Y."/>
            <person name="Hanschen E.R."/>
            <person name="Ferris P.J."/>
            <person name="Michod R.E."/>
            <person name="Olson B.J.S.C."/>
            <person name="Nozaki H."/>
            <person name="Durand P.M."/>
        </authorList>
    </citation>
    <scope>NUCLEOTIDE SEQUENCE [LARGE SCALE GENOMIC DNA]</scope>
    <source>
        <strain evidence="1 2">NIES-571</strain>
    </source>
</reference>
<protein>
    <submittedName>
        <fullName evidence="1">Uncharacterized protein</fullName>
    </submittedName>
</protein>
<proteinExistence type="predicted"/>
<name>A0A2J7ZHW9_9CHLO</name>